<dbReference type="EMBL" id="DS985819">
    <property type="protein sequence ID" value="EDV18677.1"/>
    <property type="molecule type" value="Genomic_DNA"/>
</dbReference>
<dbReference type="GO" id="GO:0016020">
    <property type="term" value="C:membrane"/>
    <property type="evidence" value="ECO:0007669"/>
    <property type="project" value="UniProtKB-SubCell"/>
</dbReference>
<evidence type="ECO:0000256" key="5">
    <source>
        <dbReference type="ARBA" id="ARBA00023170"/>
    </source>
</evidence>
<dbReference type="FunFam" id="3.40.50.2300:FF:000925">
    <property type="match status" value="1"/>
</dbReference>
<feature type="non-terminal residue" evidence="8">
    <location>
        <position position="172"/>
    </location>
</feature>
<dbReference type="KEGG" id="tad:TRIADDRAFT_9633"/>
<dbReference type="HOGENOM" id="CLU_1559214_0_0_1"/>
<dbReference type="PRINTS" id="PR00248">
    <property type="entry name" value="GPCRMGR"/>
</dbReference>
<comment type="subcellular location">
    <subcellularLocation>
        <location evidence="1">Membrane</location>
        <topology evidence="1">Multi-pass membrane protein</topology>
    </subcellularLocation>
</comment>
<dbReference type="GO" id="GO:0004930">
    <property type="term" value="F:G protein-coupled receptor activity"/>
    <property type="evidence" value="ECO:0007669"/>
    <property type="project" value="InterPro"/>
</dbReference>
<sequence length="172" mass="18960">MIYTIDHFINNNSKLLPGIKVNYKILDSCSSRHAAVTFLTSSLAASVTESCQQLGSNNAVVSNHSSSTGHVPTIGVVAEKTESITTALASYTSSLYLPQVSYNSDSTLLNDRRLFPYFFRTTSPLELQVQAIADIVAYFNWNWVSIVIGGLDTFNNLQKILFSPFENHSICI</sequence>
<dbReference type="RefSeq" id="XP_002118837.1">
    <property type="nucleotide sequence ID" value="XM_002118801.1"/>
</dbReference>
<dbReference type="OrthoDB" id="5984008at2759"/>
<dbReference type="InterPro" id="IPR028082">
    <property type="entry name" value="Peripla_BP_I"/>
</dbReference>
<reference evidence="8 9" key="1">
    <citation type="journal article" date="2008" name="Nature">
        <title>The Trichoplax genome and the nature of placozoans.</title>
        <authorList>
            <person name="Srivastava M."/>
            <person name="Begovic E."/>
            <person name="Chapman J."/>
            <person name="Putnam N.H."/>
            <person name="Hellsten U."/>
            <person name="Kawashima T."/>
            <person name="Kuo A."/>
            <person name="Mitros T."/>
            <person name="Salamov A."/>
            <person name="Carpenter M.L."/>
            <person name="Signorovitch A.Y."/>
            <person name="Moreno M.A."/>
            <person name="Kamm K."/>
            <person name="Grimwood J."/>
            <person name="Schmutz J."/>
            <person name="Shapiro H."/>
            <person name="Grigoriev I.V."/>
            <person name="Buss L.W."/>
            <person name="Schierwater B."/>
            <person name="Dellaporta S.L."/>
            <person name="Rokhsar D.S."/>
        </authorList>
    </citation>
    <scope>NUCLEOTIDE SEQUENCE [LARGE SCALE GENOMIC DNA]</scope>
    <source>
        <strain evidence="8 9">Grell-BS-1999</strain>
    </source>
</reference>
<evidence type="ECO:0000256" key="6">
    <source>
        <dbReference type="ARBA" id="ARBA00023180"/>
    </source>
</evidence>
<keyword evidence="5" id="KW-0675">Receptor</keyword>
<keyword evidence="6" id="KW-0325">Glycoprotein</keyword>
<evidence type="ECO:0000313" key="8">
    <source>
        <dbReference type="EMBL" id="EDV18677.1"/>
    </source>
</evidence>
<dbReference type="Pfam" id="PF01094">
    <property type="entry name" value="ANF_receptor"/>
    <property type="match status" value="1"/>
</dbReference>
<name>B3SF18_TRIAD</name>
<dbReference type="eggNOG" id="KOG1056">
    <property type="taxonomic scope" value="Eukaryota"/>
</dbReference>
<gene>
    <name evidence="8" type="ORF">TRIADDRAFT_9633</name>
</gene>
<dbReference type="InterPro" id="IPR000337">
    <property type="entry name" value="GPCR_3"/>
</dbReference>
<feature type="domain" description="Receptor ligand binding region" evidence="7">
    <location>
        <begin position="9"/>
        <end position="172"/>
    </location>
</feature>
<dbReference type="Proteomes" id="UP000009022">
    <property type="component" value="Unassembled WGS sequence"/>
</dbReference>
<accession>B3SF18</accession>
<protein>
    <recommendedName>
        <fullName evidence="7">Receptor ligand binding region domain-containing protein</fullName>
    </recommendedName>
</protein>
<evidence type="ECO:0000256" key="4">
    <source>
        <dbReference type="ARBA" id="ARBA00023136"/>
    </source>
</evidence>
<organism evidence="8 9">
    <name type="scientific">Trichoplax adhaerens</name>
    <name type="common">Trichoplax reptans</name>
    <dbReference type="NCBI Taxonomy" id="10228"/>
    <lineage>
        <taxon>Eukaryota</taxon>
        <taxon>Metazoa</taxon>
        <taxon>Placozoa</taxon>
        <taxon>Uniplacotomia</taxon>
        <taxon>Trichoplacea</taxon>
        <taxon>Trichoplacidae</taxon>
        <taxon>Trichoplax</taxon>
    </lineage>
</organism>
<dbReference type="PANTHER" id="PTHR24060">
    <property type="entry name" value="METABOTROPIC GLUTAMATE RECEPTOR"/>
    <property type="match status" value="1"/>
</dbReference>
<keyword evidence="4" id="KW-0472">Membrane</keyword>
<dbReference type="InterPro" id="IPR050726">
    <property type="entry name" value="mGluR"/>
</dbReference>
<evidence type="ECO:0000259" key="7">
    <source>
        <dbReference type="Pfam" id="PF01094"/>
    </source>
</evidence>
<evidence type="ECO:0000256" key="1">
    <source>
        <dbReference type="ARBA" id="ARBA00004141"/>
    </source>
</evidence>
<dbReference type="InterPro" id="IPR001828">
    <property type="entry name" value="ANF_lig-bd_rcpt"/>
</dbReference>
<keyword evidence="3" id="KW-1133">Transmembrane helix</keyword>
<keyword evidence="9" id="KW-1185">Reference proteome</keyword>
<dbReference type="SUPFAM" id="SSF53822">
    <property type="entry name" value="Periplasmic binding protein-like I"/>
    <property type="match status" value="1"/>
</dbReference>
<dbReference type="PhylomeDB" id="B3SF18"/>
<keyword evidence="2" id="KW-0812">Transmembrane</keyword>
<dbReference type="GeneID" id="6760051"/>
<dbReference type="CTD" id="6760051"/>
<evidence type="ECO:0000256" key="3">
    <source>
        <dbReference type="ARBA" id="ARBA00022989"/>
    </source>
</evidence>
<dbReference type="Gene3D" id="3.40.50.2300">
    <property type="match status" value="2"/>
</dbReference>
<proteinExistence type="predicted"/>
<dbReference type="InParanoid" id="B3SF18"/>
<evidence type="ECO:0000313" key="9">
    <source>
        <dbReference type="Proteomes" id="UP000009022"/>
    </source>
</evidence>
<dbReference type="AlphaFoldDB" id="B3SF18"/>
<evidence type="ECO:0000256" key="2">
    <source>
        <dbReference type="ARBA" id="ARBA00022692"/>
    </source>
</evidence>